<dbReference type="Proteomes" id="UP000664940">
    <property type="component" value="Unassembled WGS sequence"/>
</dbReference>
<feature type="repeat" description="ANK" evidence="1">
    <location>
        <begin position="194"/>
        <end position="219"/>
    </location>
</feature>
<name>A0A834DYK0_9CHIR</name>
<dbReference type="PANTHER" id="PTHR24168">
    <property type="entry name" value="KN MOTIF AND ANKYRIN REPEAT DOMAIN-CONTAINING"/>
    <property type="match status" value="1"/>
</dbReference>
<dbReference type="Pfam" id="PF07347">
    <property type="entry name" value="CI-B14_5a"/>
    <property type="match status" value="1"/>
</dbReference>
<protein>
    <recommendedName>
        <fullName evidence="5">NADH dehydrogenase [ubiquinone] 1 alpha subcomplex subunit 7</fullName>
    </recommendedName>
</protein>
<proteinExistence type="predicted"/>
<dbReference type="Pfam" id="PF12796">
    <property type="entry name" value="Ank_2"/>
    <property type="match status" value="1"/>
</dbReference>
<keyword evidence="1" id="KW-0040">ANK repeat</keyword>
<dbReference type="InterPro" id="IPR009947">
    <property type="entry name" value="NDUA7"/>
</dbReference>
<dbReference type="GO" id="GO:0005856">
    <property type="term" value="C:cytoskeleton"/>
    <property type="evidence" value="ECO:0007669"/>
    <property type="project" value="TreeGrafter"/>
</dbReference>
<dbReference type="InterPro" id="IPR036770">
    <property type="entry name" value="Ankyrin_rpt-contain_sf"/>
</dbReference>
<dbReference type="GO" id="GO:0042773">
    <property type="term" value="P:ATP synthesis coupled electron transport"/>
    <property type="evidence" value="ECO:0007669"/>
    <property type="project" value="InterPro"/>
</dbReference>
<dbReference type="SUPFAM" id="SSF48403">
    <property type="entry name" value="Ankyrin repeat"/>
    <property type="match status" value="1"/>
</dbReference>
<dbReference type="GO" id="GO:0005743">
    <property type="term" value="C:mitochondrial inner membrane"/>
    <property type="evidence" value="ECO:0007669"/>
    <property type="project" value="InterPro"/>
</dbReference>
<gene>
    <name evidence="3" type="ORF">HJG60_012002</name>
</gene>
<sequence length="360" mass="38450">MQNPSGLTDADRAMLPTGILKSIMKKRDGTSGAQSSPGPKSLQFVGVPNGEYETSSSEEDSDSEDGAAEPPKRNSFGSGDDSNQESDFDTPGPPSGGVARDPELDWEAEPLPGAQGRCELSPRLREACVVLQRQLSQPHGVACDGGAAHLVAMEWFRVSSQRRSQVEPVAQVLGAVARLGPELLAHVVNLADGNGNTALHYSVSHGNLAISSLLLDTGVCKVDCQNRAGYSALMLAALASVGHKDMAVVQRLFHMGNVNAKASQRDLQAKLQLRYQEIAKRTQPPPRLPVGPSHKLSNNYYCTRDGRREAMPPSVVMSSQKALEAGKPAESSAVAATEKKAVTPAPPLQRWELSQDQPYL</sequence>
<evidence type="ECO:0000256" key="1">
    <source>
        <dbReference type="PROSITE-ProRule" id="PRU00023"/>
    </source>
</evidence>
<organism evidence="3 4">
    <name type="scientific">Phyllostomus discolor</name>
    <name type="common">pale spear-nosed bat</name>
    <dbReference type="NCBI Taxonomy" id="89673"/>
    <lineage>
        <taxon>Eukaryota</taxon>
        <taxon>Metazoa</taxon>
        <taxon>Chordata</taxon>
        <taxon>Craniata</taxon>
        <taxon>Vertebrata</taxon>
        <taxon>Euteleostomi</taxon>
        <taxon>Mammalia</taxon>
        <taxon>Eutheria</taxon>
        <taxon>Laurasiatheria</taxon>
        <taxon>Chiroptera</taxon>
        <taxon>Yangochiroptera</taxon>
        <taxon>Phyllostomidae</taxon>
        <taxon>Phyllostominae</taxon>
        <taxon>Phyllostomus</taxon>
    </lineage>
</organism>
<evidence type="ECO:0000313" key="4">
    <source>
        <dbReference type="Proteomes" id="UP000664940"/>
    </source>
</evidence>
<dbReference type="PANTHER" id="PTHR24168:SF23">
    <property type="entry name" value="KN MOTIF AND ANKYRIN REPEAT DOMAIN-CONTAINING PROTEIN 3"/>
    <property type="match status" value="1"/>
</dbReference>
<dbReference type="Gene3D" id="1.25.40.20">
    <property type="entry name" value="Ankyrin repeat-containing domain"/>
    <property type="match status" value="1"/>
</dbReference>
<evidence type="ECO:0008006" key="5">
    <source>
        <dbReference type="Google" id="ProtNLM"/>
    </source>
</evidence>
<feature type="compositionally biased region" description="Acidic residues" evidence="2">
    <location>
        <begin position="56"/>
        <end position="67"/>
    </location>
</feature>
<dbReference type="AlphaFoldDB" id="A0A834DYK0"/>
<dbReference type="PROSITE" id="PS50297">
    <property type="entry name" value="ANK_REP_REGION"/>
    <property type="match status" value="1"/>
</dbReference>
<dbReference type="SMART" id="SM00248">
    <property type="entry name" value="ANK"/>
    <property type="match status" value="2"/>
</dbReference>
<feature type="region of interest" description="Disordered" evidence="2">
    <location>
        <begin position="1"/>
        <end position="103"/>
    </location>
</feature>
<evidence type="ECO:0000313" key="3">
    <source>
        <dbReference type="EMBL" id="KAF6094942.1"/>
    </source>
</evidence>
<comment type="caution">
    <text evidence="3">The sequence shown here is derived from an EMBL/GenBank/DDBJ whole genome shotgun (WGS) entry which is preliminary data.</text>
</comment>
<accession>A0A834DYK0</accession>
<dbReference type="EMBL" id="JABVXQ010000008">
    <property type="protein sequence ID" value="KAF6094942.1"/>
    <property type="molecule type" value="Genomic_DNA"/>
</dbReference>
<dbReference type="InterPro" id="IPR047184">
    <property type="entry name" value="KANK1-4"/>
</dbReference>
<evidence type="ECO:0000256" key="2">
    <source>
        <dbReference type="SAM" id="MobiDB-lite"/>
    </source>
</evidence>
<feature type="region of interest" description="Disordered" evidence="2">
    <location>
        <begin position="280"/>
        <end position="299"/>
    </location>
</feature>
<dbReference type="PROSITE" id="PS50088">
    <property type="entry name" value="ANK_REPEAT"/>
    <property type="match status" value="1"/>
</dbReference>
<dbReference type="GO" id="GO:0030837">
    <property type="term" value="P:negative regulation of actin filament polymerization"/>
    <property type="evidence" value="ECO:0007669"/>
    <property type="project" value="InterPro"/>
</dbReference>
<reference evidence="3 4" key="1">
    <citation type="journal article" date="2020" name="Nature">
        <title>Six reference-quality genomes reveal evolution of bat adaptations.</title>
        <authorList>
            <person name="Jebb D."/>
            <person name="Huang Z."/>
            <person name="Pippel M."/>
            <person name="Hughes G.M."/>
            <person name="Lavrichenko K."/>
            <person name="Devanna P."/>
            <person name="Winkler S."/>
            <person name="Jermiin L.S."/>
            <person name="Skirmuntt E.C."/>
            <person name="Katzourakis A."/>
            <person name="Burkitt-Gray L."/>
            <person name="Ray D.A."/>
            <person name="Sullivan K.A.M."/>
            <person name="Roscito J.G."/>
            <person name="Kirilenko B.M."/>
            <person name="Davalos L.M."/>
            <person name="Corthals A.P."/>
            <person name="Power M.L."/>
            <person name="Jones G."/>
            <person name="Ransome R.D."/>
            <person name="Dechmann D.K.N."/>
            <person name="Locatelli A.G."/>
            <person name="Puechmaille S.J."/>
            <person name="Fedrigo O."/>
            <person name="Jarvis E.D."/>
            <person name="Hiller M."/>
            <person name="Vernes S.C."/>
            <person name="Myers E.W."/>
            <person name="Teeling E.C."/>
        </authorList>
    </citation>
    <scope>NUCLEOTIDE SEQUENCE [LARGE SCALE GENOMIC DNA]</scope>
    <source>
        <strain evidence="3">Bat1K_MPI-CBG_1</strain>
    </source>
</reference>
<dbReference type="InterPro" id="IPR002110">
    <property type="entry name" value="Ankyrin_rpt"/>
</dbReference>
<feature type="region of interest" description="Disordered" evidence="2">
    <location>
        <begin position="312"/>
        <end position="360"/>
    </location>
</feature>